<keyword evidence="2" id="KW-1185">Reference proteome</keyword>
<dbReference type="PANTHER" id="PTHR16469:SF51">
    <property type="entry name" value="TRANSCRIPTION FACTOR TAU 55 KDA SUBUNIT"/>
    <property type="match status" value="1"/>
</dbReference>
<organism evidence="1 2">
    <name type="scientific">Tilletia horrida</name>
    <dbReference type="NCBI Taxonomy" id="155126"/>
    <lineage>
        <taxon>Eukaryota</taxon>
        <taxon>Fungi</taxon>
        <taxon>Dikarya</taxon>
        <taxon>Basidiomycota</taxon>
        <taxon>Ustilaginomycotina</taxon>
        <taxon>Exobasidiomycetes</taxon>
        <taxon>Tilletiales</taxon>
        <taxon>Tilletiaceae</taxon>
        <taxon>Tilletia</taxon>
    </lineage>
</organism>
<proteinExistence type="predicted"/>
<accession>A0AAN6GRF8</accession>
<dbReference type="InterPro" id="IPR013078">
    <property type="entry name" value="His_Pase_superF_clade-1"/>
</dbReference>
<gene>
    <name evidence="1" type="ORF">OC846_002195</name>
</gene>
<evidence type="ECO:0000313" key="2">
    <source>
        <dbReference type="Proteomes" id="UP001176517"/>
    </source>
</evidence>
<dbReference type="Proteomes" id="UP001176517">
    <property type="component" value="Unassembled WGS sequence"/>
</dbReference>
<dbReference type="InterPro" id="IPR051710">
    <property type="entry name" value="Phosphatase_SH3-domain"/>
</dbReference>
<dbReference type="InterPro" id="IPR029033">
    <property type="entry name" value="His_PPase_superfam"/>
</dbReference>
<sequence>MASACRPRDPPLTAHGLDQATELASFFQSSDAPPQLIISSPYYRTVQTSLPTSKALNLPIHLEPGLTEWFPPVEPSTANPKDTGGVHPYPPTRALLESEFPEGSLAPTLAWPPCLYADIAGEDVPQLHQRASDILRRIERQCELLYPDVRRILIVSHAATIIAMGRALVRKGPGAPWEEGADAKGYHVGAGTASLSQYDRPADSRARIGDPSAIFTHVLNGSCDHLERGLERDWNFAHLPYNVTEHGMGDSWHDDQAPSDAELEAQTAHWREQEQLMLQGDPSSGAAHADRTRL</sequence>
<dbReference type="SUPFAM" id="SSF53254">
    <property type="entry name" value="Phosphoglycerate mutase-like"/>
    <property type="match status" value="1"/>
</dbReference>
<evidence type="ECO:0000313" key="1">
    <source>
        <dbReference type="EMBL" id="KAK0554184.1"/>
    </source>
</evidence>
<dbReference type="Pfam" id="PF00300">
    <property type="entry name" value="His_Phos_1"/>
    <property type="match status" value="1"/>
</dbReference>
<dbReference type="PANTHER" id="PTHR16469">
    <property type="entry name" value="UBIQUITIN-ASSOCIATED AND SH3 DOMAIN-CONTAINING BA-RELATED"/>
    <property type="match status" value="1"/>
</dbReference>
<comment type="caution">
    <text evidence="1">The sequence shown here is derived from an EMBL/GenBank/DDBJ whole genome shotgun (WGS) entry which is preliminary data.</text>
</comment>
<dbReference type="EMBL" id="JAPDMZ010000040">
    <property type="protein sequence ID" value="KAK0554184.1"/>
    <property type="molecule type" value="Genomic_DNA"/>
</dbReference>
<dbReference type="CDD" id="cd07067">
    <property type="entry name" value="HP_PGM_like"/>
    <property type="match status" value="1"/>
</dbReference>
<name>A0AAN6GRF8_9BASI</name>
<dbReference type="Gene3D" id="3.40.50.1240">
    <property type="entry name" value="Phosphoglycerate mutase-like"/>
    <property type="match status" value="1"/>
</dbReference>
<protein>
    <submittedName>
        <fullName evidence="1">Uncharacterized protein</fullName>
    </submittedName>
</protein>
<reference evidence="1" key="1">
    <citation type="journal article" date="2023" name="PhytoFront">
        <title>Draft Genome Resources of Seven Strains of Tilletia horrida, Causal Agent of Kernel Smut of Rice.</title>
        <authorList>
            <person name="Khanal S."/>
            <person name="Antony Babu S."/>
            <person name="Zhou X.G."/>
        </authorList>
    </citation>
    <scope>NUCLEOTIDE SEQUENCE</scope>
    <source>
        <strain evidence="1">TX6</strain>
    </source>
</reference>
<dbReference type="AlphaFoldDB" id="A0AAN6GRF8"/>